<gene>
    <name evidence="4" type="ORF">D9758_010171</name>
</gene>
<keyword evidence="3" id="KW-0732">Signal</keyword>
<evidence type="ECO:0000256" key="2">
    <source>
        <dbReference type="SAM" id="Phobius"/>
    </source>
</evidence>
<keyword evidence="5" id="KW-1185">Reference proteome</keyword>
<evidence type="ECO:0000256" key="1">
    <source>
        <dbReference type="SAM" id="MobiDB-lite"/>
    </source>
</evidence>
<protein>
    <submittedName>
        <fullName evidence="4">Uncharacterized protein</fullName>
    </submittedName>
</protein>
<organism evidence="4 5">
    <name type="scientific">Tetrapyrgos nigripes</name>
    <dbReference type="NCBI Taxonomy" id="182062"/>
    <lineage>
        <taxon>Eukaryota</taxon>
        <taxon>Fungi</taxon>
        <taxon>Dikarya</taxon>
        <taxon>Basidiomycota</taxon>
        <taxon>Agaricomycotina</taxon>
        <taxon>Agaricomycetes</taxon>
        <taxon>Agaricomycetidae</taxon>
        <taxon>Agaricales</taxon>
        <taxon>Marasmiineae</taxon>
        <taxon>Marasmiaceae</taxon>
        <taxon>Tetrapyrgos</taxon>
    </lineage>
</organism>
<reference evidence="4 5" key="1">
    <citation type="journal article" date="2020" name="ISME J.">
        <title>Uncovering the hidden diversity of litter-decomposition mechanisms in mushroom-forming fungi.</title>
        <authorList>
            <person name="Floudas D."/>
            <person name="Bentzer J."/>
            <person name="Ahren D."/>
            <person name="Johansson T."/>
            <person name="Persson P."/>
            <person name="Tunlid A."/>
        </authorList>
    </citation>
    <scope>NUCLEOTIDE SEQUENCE [LARGE SCALE GENOMIC DNA]</scope>
    <source>
        <strain evidence="4 5">CBS 291.85</strain>
    </source>
</reference>
<feature type="region of interest" description="Disordered" evidence="1">
    <location>
        <begin position="215"/>
        <end position="246"/>
    </location>
</feature>
<feature type="transmembrane region" description="Helical" evidence="2">
    <location>
        <begin position="64"/>
        <end position="85"/>
    </location>
</feature>
<keyword evidence="2" id="KW-0472">Membrane</keyword>
<proteinExistence type="predicted"/>
<dbReference type="AlphaFoldDB" id="A0A8H5FUM9"/>
<feature type="compositionally biased region" description="Basic and acidic residues" evidence="1">
    <location>
        <begin position="224"/>
        <end position="246"/>
    </location>
</feature>
<keyword evidence="2" id="KW-1133">Transmembrane helix</keyword>
<dbReference type="Proteomes" id="UP000559256">
    <property type="component" value="Unassembled WGS sequence"/>
</dbReference>
<dbReference type="EMBL" id="JAACJM010000079">
    <property type="protein sequence ID" value="KAF5349766.1"/>
    <property type="molecule type" value="Genomic_DNA"/>
</dbReference>
<comment type="caution">
    <text evidence="4">The sequence shown here is derived from an EMBL/GenBank/DDBJ whole genome shotgun (WGS) entry which is preliminary data.</text>
</comment>
<evidence type="ECO:0000313" key="5">
    <source>
        <dbReference type="Proteomes" id="UP000559256"/>
    </source>
</evidence>
<feature type="signal peptide" evidence="3">
    <location>
        <begin position="1"/>
        <end position="22"/>
    </location>
</feature>
<feature type="compositionally biased region" description="Polar residues" evidence="1">
    <location>
        <begin position="159"/>
        <end position="169"/>
    </location>
</feature>
<name>A0A8H5FUM9_9AGAR</name>
<keyword evidence="2" id="KW-0812">Transmembrane</keyword>
<evidence type="ECO:0000313" key="4">
    <source>
        <dbReference type="EMBL" id="KAF5349766.1"/>
    </source>
</evidence>
<evidence type="ECO:0000256" key="3">
    <source>
        <dbReference type="SAM" id="SignalP"/>
    </source>
</evidence>
<accession>A0A8H5FUM9</accession>
<feature type="chain" id="PRO_5034379977" evidence="3">
    <location>
        <begin position="23"/>
        <end position="246"/>
    </location>
</feature>
<feature type="region of interest" description="Disordered" evidence="1">
    <location>
        <begin position="148"/>
        <end position="174"/>
    </location>
</feature>
<sequence length="246" mass="26677">MLPSFLTIHVLFLIGFGSFVKAEVPSNAAGGEFYGPDADGICHQGDVIVPCPNRPKGVKLRTPIIIGIVAAIVLVLVLISAFLIWRRRIRALNSAGDNSHFDFVSTSGASNSKISTVTISDWPQPPATVLGARWNMADLRRSSRIPQVDVEMGPGGHRSQMSIGESVSGDSEGLKKSNAYGAPPGIEIPVPVIREDEVSGSKKEIECKQDVEIYVVPATPDPDPNIRRYSDVERELGRSRSHPLEW</sequence>